<feature type="region of interest" description="Disordered" evidence="1">
    <location>
        <begin position="133"/>
        <end position="207"/>
    </location>
</feature>
<gene>
    <name evidence="2" type="ORF">BDP27DRAFT_1424106</name>
</gene>
<evidence type="ECO:0000313" key="3">
    <source>
        <dbReference type="Proteomes" id="UP000772434"/>
    </source>
</evidence>
<protein>
    <submittedName>
        <fullName evidence="2">Uncharacterized protein</fullName>
    </submittedName>
</protein>
<feature type="compositionally biased region" description="Polar residues" evidence="1">
    <location>
        <begin position="186"/>
        <end position="207"/>
    </location>
</feature>
<dbReference type="Proteomes" id="UP000772434">
    <property type="component" value="Unassembled WGS sequence"/>
</dbReference>
<feature type="compositionally biased region" description="Basic and acidic residues" evidence="1">
    <location>
        <begin position="309"/>
        <end position="320"/>
    </location>
</feature>
<evidence type="ECO:0000256" key="1">
    <source>
        <dbReference type="SAM" id="MobiDB-lite"/>
    </source>
</evidence>
<feature type="compositionally biased region" description="Basic and acidic residues" evidence="1">
    <location>
        <begin position="169"/>
        <end position="185"/>
    </location>
</feature>
<feature type="region of interest" description="Disordered" evidence="1">
    <location>
        <begin position="41"/>
        <end position="98"/>
    </location>
</feature>
<evidence type="ECO:0000313" key="2">
    <source>
        <dbReference type="EMBL" id="KAF9066218.1"/>
    </source>
</evidence>
<sequence>MSFFAGATNFTLNGIPGDGPPFTVITGDYHVTNHVTNIYTRNSNGAQSESGSTYTHNSAQHRNWEHRPQRGRTLGGRPSLPRREHTPPHYNPAQSGGWYHGTNVSTHYDPVSNNTYTEYHDGRGTVSVTNNFLGSHNPGNRPSFATRTPGVHRSYRHTDDTNSIAQNHGHWDRPSTTRPGREAHHSAQNPSTSRPQNTAHSGASQQHSFSLNNAQFFVNGSDDVQYSYVRVDGETGQQSRHQVRIRNGHRHGASDLEDPLQHNIPEPYPAPWEARDDWEVLGEPPAPPYQERFGDQEIQLPPPSYNKDNTSREILLDPEN</sequence>
<feature type="compositionally biased region" description="Polar residues" evidence="1">
    <location>
        <begin position="133"/>
        <end position="146"/>
    </location>
</feature>
<proteinExistence type="predicted"/>
<keyword evidence="3" id="KW-1185">Reference proteome</keyword>
<comment type="caution">
    <text evidence="2">The sequence shown here is derived from an EMBL/GenBank/DDBJ whole genome shotgun (WGS) entry which is preliminary data.</text>
</comment>
<dbReference type="EMBL" id="JADNRY010000091">
    <property type="protein sequence ID" value="KAF9066218.1"/>
    <property type="molecule type" value="Genomic_DNA"/>
</dbReference>
<feature type="compositionally biased region" description="Polar residues" evidence="1">
    <location>
        <begin position="41"/>
        <end position="61"/>
    </location>
</feature>
<accession>A0A9P5PLT1</accession>
<dbReference type="AlphaFoldDB" id="A0A9P5PLT1"/>
<feature type="region of interest" description="Disordered" evidence="1">
    <location>
        <begin position="280"/>
        <end position="320"/>
    </location>
</feature>
<name>A0A9P5PLT1_9AGAR</name>
<organism evidence="2 3">
    <name type="scientific">Rhodocollybia butyracea</name>
    <dbReference type="NCBI Taxonomy" id="206335"/>
    <lineage>
        <taxon>Eukaryota</taxon>
        <taxon>Fungi</taxon>
        <taxon>Dikarya</taxon>
        <taxon>Basidiomycota</taxon>
        <taxon>Agaricomycotina</taxon>
        <taxon>Agaricomycetes</taxon>
        <taxon>Agaricomycetidae</taxon>
        <taxon>Agaricales</taxon>
        <taxon>Marasmiineae</taxon>
        <taxon>Omphalotaceae</taxon>
        <taxon>Rhodocollybia</taxon>
    </lineage>
</organism>
<reference evidence="2" key="1">
    <citation type="submission" date="2020-11" db="EMBL/GenBank/DDBJ databases">
        <authorList>
            <consortium name="DOE Joint Genome Institute"/>
            <person name="Ahrendt S."/>
            <person name="Riley R."/>
            <person name="Andreopoulos W."/>
            <person name="Labutti K."/>
            <person name="Pangilinan J."/>
            <person name="Ruiz-Duenas F.J."/>
            <person name="Barrasa J.M."/>
            <person name="Sanchez-Garcia M."/>
            <person name="Camarero S."/>
            <person name="Miyauchi S."/>
            <person name="Serrano A."/>
            <person name="Linde D."/>
            <person name="Babiker R."/>
            <person name="Drula E."/>
            <person name="Ayuso-Fernandez I."/>
            <person name="Pacheco R."/>
            <person name="Padilla G."/>
            <person name="Ferreira P."/>
            <person name="Barriuso J."/>
            <person name="Kellner H."/>
            <person name="Castanera R."/>
            <person name="Alfaro M."/>
            <person name="Ramirez L."/>
            <person name="Pisabarro A.G."/>
            <person name="Kuo A."/>
            <person name="Tritt A."/>
            <person name="Lipzen A."/>
            <person name="He G."/>
            <person name="Yan M."/>
            <person name="Ng V."/>
            <person name="Cullen D."/>
            <person name="Martin F."/>
            <person name="Rosso M.-N."/>
            <person name="Henrissat B."/>
            <person name="Hibbett D."/>
            <person name="Martinez A.T."/>
            <person name="Grigoriev I.V."/>
        </authorList>
    </citation>
    <scope>NUCLEOTIDE SEQUENCE</scope>
    <source>
        <strain evidence="2">AH 40177</strain>
    </source>
</reference>